<dbReference type="InterPro" id="IPR025380">
    <property type="entry name" value="DUF4369"/>
</dbReference>
<protein>
    <recommendedName>
        <fullName evidence="1">DUF4369 domain-containing protein</fullName>
    </recommendedName>
</protein>
<name>A0A6N2W1W1_9BACE</name>
<evidence type="ECO:0000259" key="1">
    <source>
        <dbReference type="Pfam" id="PF14289"/>
    </source>
</evidence>
<dbReference type="AlphaFoldDB" id="A0A6N2W1W1"/>
<dbReference type="Pfam" id="PF14289">
    <property type="entry name" value="DUF4369"/>
    <property type="match status" value="1"/>
</dbReference>
<evidence type="ECO:0000313" key="2">
    <source>
        <dbReference type="EMBL" id="VYT34821.1"/>
    </source>
</evidence>
<feature type="domain" description="DUF4369" evidence="1">
    <location>
        <begin position="48"/>
        <end position="140"/>
    </location>
</feature>
<gene>
    <name evidence="2" type="ORF">BFLFYP10_02575</name>
</gene>
<accession>A0A6N2W1W1</accession>
<proteinExistence type="predicted"/>
<dbReference type="EMBL" id="CACRSZ010000056">
    <property type="protein sequence ID" value="VYT34821.1"/>
    <property type="molecule type" value="Genomic_DNA"/>
</dbReference>
<sequence length="196" mass="21797">MKAALLTIGGRLFFLSRRNKSSMKRYVELLPFFIGVLVMGACSQMKGYKIEGSAPLAEFEGKMVYMKDASTNSLIDSARIVNGKFAFADTTNVERPVIKILSIHASKTGLEYRLPVVIENGTIKASISEVVCTKGTLLNERMQDFLLAVDEYSATCTDKPVEQIKVGFTELLKKYIEINNDNVIGSYIRTAYRSSL</sequence>
<reference evidence="2" key="1">
    <citation type="submission" date="2019-11" db="EMBL/GenBank/DDBJ databases">
        <authorList>
            <person name="Feng L."/>
        </authorList>
    </citation>
    <scope>NUCLEOTIDE SEQUENCE</scope>
    <source>
        <strain evidence="2">BfaecisLFYP10</strain>
    </source>
</reference>
<organism evidence="2">
    <name type="scientific">Bacteroides faecis</name>
    <dbReference type="NCBI Taxonomy" id="674529"/>
    <lineage>
        <taxon>Bacteria</taxon>
        <taxon>Pseudomonadati</taxon>
        <taxon>Bacteroidota</taxon>
        <taxon>Bacteroidia</taxon>
        <taxon>Bacteroidales</taxon>
        <taxon>Bacteroidaceae</taxon>
        <taxon>Bacteroides</taxon>
    </lineage>
</organism>